<gene>
    <name evidence="4" type="ORF">K239x_11830</name>
</gene>
<proteinExistence type="predicted"/>
<dbReference type="EMBL" id="CP036526">
    <property type="protein sequence ID" value="QDT09238.1"/>
    <property type="molecule type" value="Genomic_DNA"/>
</dbReference>
<feature type="compositionally biased region" description="Basic and acidic residues" evidence="1">
    <location>
        <begin position="20"/>
        <end position="29"/>
    </location>
</feature>
<dbReference type="AlphaFoldDB" id="A0A517NQ39"/>
<keyword evidence="2" id="KW-0812">Transmembrane</keyword>
<accession>A0A517NQ39</accession>
<sequence length="172" mass="18374">MFRPSTIRRSTIGGHTKSRRPSDCRVSDRRVKERRGAAMVEFAVAATVLMMILFAMIEFVRLSIVAHTVEDASYAGARTAIIYGATTAEVQAAVENQLAIFDVNDADITVSPNPLSDDTGMVTVTVSAAMSDNSWITPTFFTGTVSGQTRMLAERSAEEMRSAAAAASGSSS</sequence>
<dbReference type="OrthoDB" id="285462at2"/>
<keyword evidence="2" id="KW-0472">Membrane</keyword>
<feature type="transmembrane region" description="Helical" evidence="2">
    <location>
        <begin position="37"/>
        <end position="57"/>
    </location>
</feature>
<evidence type="ECO:0000313" key="4">
    <source>
        <dbReference type="EMBL" id="QDT09238.1"/>
    </source>
</evidence>
<organism evidence="4 5">
    <name type="scientific">Stieleria marina</name>
    <dbReference type="NCBI Taxonomy" id="1930275"/>
    <lineage>
        <taxon>Bacteria</taxon>
        <taxon>Pseudomonadati</taxon>
        <taxon>Planctomycetota</taxon>
        <taxon>Planctomycetia</taxon>
        <taxon>Pirellulales</taxon>
        <taxon>Pirellulaceae</taxon>
        <taxon>Stieleria</taxon>
    </lineage>
</organism>
<reference evidence="4 5" key="1">
    <citation type="submission" date="2019-02" db="EMBL/GenBank/DDBJ databases">
        <title>Deep-cultivation of Planctomycetes and their phenomic and genomic characterization uncovers novel biology.</title>
        <authorList>
            <person name="Wiegand S."/>
            <person name="Jogler M."/>
            <person name="Boedeker C."/>
            <person name="Pinto D."/>
            <person name="Vollmers J."/>
            <person name="Rivas-Marin E."/>
            <person name="Kohn T."/>
            <person name="Peeters S.H."/>
            <person name="Heuer A."/>
            <person name="Rast P."/>
            <person name="Oberbeckmann S."/>
            <person name="Bunk B."/>
            <person name="Jeske O."/>
            <person name="Meyerdierks A."/>
            <person name="Storesund J.E."/>
            <person name="Kallscheuer N."/>
            <person name="Luecker S."/>
            <person name="Lage O.M."/>
            <person name="Pohl T."/>
            <person name="Merkel B.J."/>
            <person name="Hornburger P."/>
            <person name="Mueller R.-W."/>
            <person name="Bruemmer F."/>
            <person name="Labrenz M."/>
            <person name="Spormann A.M."/>
            <person name="Op den Camp H."/>
            <person name="Overmann J."/>
            <person name="Amann R."/>
            <person name="Jetten M.S.M."/>
            <person name="Mascher T."/>
            <person name="Medema M.H."/>
            <person name="Devos D.P."/>
            <person name="Kaster A.-K."/>
            <person name="Ovreas L."/>
            <person name="Rohde M."/>
            <person name="Galperin M.Y."/>
            <person name="Jogler C."/>
        </authorList>
    </citation>
    <scope>NUCLEOTIDE SEQUENCE [LARGE SCALE GENOMIC DNA]</scope>
    <source>
        <strain evidence="4 5">K23_9</strain>
    </source>
</reference>
<dbReference type="InterPro" id="IPR012495">
    <property type="entry name" value="TadE-like_dom"/>
</dbReference>
<name>A0A517NQ39_9BACT</name>
<protein>
    <submittedName>
        <fullName evidence="4">TadE-like protein</fullName>
    </submittedName>
</protein>
<evidence type="ECO:0000259" key="3">
    <source>
        <dbReference type="Pfam" id="PF07811"/>
    </source>
</evidence>
<evidence type="ECO:0000313" key="5">
    <source>
        <dbReference type="Proteomes" id="UP000319817"/>
    </source>
</evidence>
<dbReference type="Pfam" id="PF07811">
    <property type="entry name" value="TadE"/>
    <property type="match status" value="1"/>
</dbReference>
<feature type="region of interest" description="Disordered" evidence="1">
    <location>
        <begin position="1"/>
        <end position="29"/>
    </location>
</feature>
<keyword evidence="2" id="KW-1133">Transmembrane helix</keyword>
<evidence type="ECO:0000256" key="1">
    <source>
        <dbReference type="SAM" id="MobiDB-lite"/>
    </source>
</evidence>
<feature type="domain" description="TadE-like" evidence="3">
    <location>
        <begin position="36"/>
        <end position="78"/>
    </location>
</feature>
<evidence type="ECO:0000256" key="2">
    <source>
        <dbReference type="SAM" id="Phobius"/>
    </source>
</evidence>
<keyword evidence="5" id="KW-1185">Reference proteome</keyword>
<dbReference type="Proteomes" id="UP000319817">
    <property type="component" value="Chromosome"/>
</dbReference>